<dbReference type="Pfam" id="PF12974">
    <property type="entry name" value="Phosphonate-bd"/>
    <property type="match status" value="1"/>
</dbReference>
<reference evidence="2 3" key="1">
    <citation type="submission" date="2021-04" db="EMBL/GenBank/DDBJ databases">
        <title>Magnetospirillum sulfuroxidans sp. nov., a facultative chemolithoautotrophic sulfur-oxidizing alphaproteobacterium isolated from freshwater sediment and proposals for Paramagetospirillum gen. nov., and Magnetospirillaceae fam. nov.</title>
        <authorList>
            <person name="Koziaeva V."/>
            <person name="Geelhoed J.S."/>
            <person name="Sorokin D.Y."/>
            <person name="Grouzdev D.S."/>
        </authorList>
    </citation>
    <scope>NUCLEOTIDE SEQUENCE [LARGE SCALE GENOMIC DNA]</scope>
    <source>
        <strain evidence="2 3">J10</strain>
    </source>
</reference>
<name>A0ABS5IE26_9PROT</name>
<keyword evidence="3" id="KW-1185">Reference proteome</keyword>
<dbReference type="EMBL" id="JAGTUF010000007">
    <property type="protein sequence ID" value="MBR9971958.1"/>
    <property type="molecule type" value="Genomic_DNA"/>
</dbReference>
<dbReference type="PANTHER" id="PTHR35841">
    <property type="entry name" value="PHOSPHONATES-BINDING PERIPLASMIC PROTEIN"/>
    <property type="match status" value="1"/>
</dbReference>
<dbReference type="Proteomes" id="UP000680714">
    <property type="component" value="Unassembled WGS sequence"/>
</dbReference>
<evidence type="ECO:0000256" key="1">
    <source>
        <dbReference type="SAM" id="SignalP"/>
    </source>
</evidence>
<accession>A0ABS5IE26</accession>
<dbReference type="SUPFAM" id="SSF53850">
    <property type="entry name" value="Periplasmic binding protein-like II"/>
    <property type="match status" value="1"/>
</dbReference>
<feature type="signal peptide" evidence="1">
    <location>
        <begin position="1"/>
        <end position="24"/>
    </location>
</feature>
<evidence type="ECO:0000313" key="2">
    <source>
        <dbReference type="EMBL" id="MBR9971958.1"/>
    </source>
</evidence>
<proteinExistence type="predicted"/>
<dbReference type="Gene3D" id="3.40.190.10">
    <property type="entry name" value="Periplasmic binding protein-like II"/>
    <property type="match status" value="2"/>
</dbReference>
<sequence length="275" mass="29905">MKTKFITLLCLFFLAFTPTSWGIAAEALRVGVVPQFDSRHLSAIWTPVLERLGRDTGLAFQLDIPPSIPAFEKNLDAGQYDLAYMNPYHFAIAHKRQGYEALVRDLAGDFSAIIVVARDSPITSVAMLAGKTVAFPSPNALAALLPRADFARTFHIAVTEKYTKTHSSAYLSVALGEADAGGGARSTFEVLDPQIKSRLRIVYESRHFPPHPLAAHPRVPPTLRQQITLAFLALATEPSGAELLAEIPMKHAGPAQSGDYAALTGLDLQAFRIDQ</sequence>
<organism evidence="2 3">
    <name type="scientific">Magnetospirillum sulfuroxidans</name>
    <dbReference type="NCBI Taxonomy" id="611300"/>
    <lineage>
        <taxon>Bacteria</taxon>
        <taxon>Pseudomonadati</taxon>
        <taxon>Pseudomonadota</taxon>
        <taxon>Alphaproteobacteria</taxon>
        <taxon>Rhodospirillales</taxon>
        <taxon>Rhodospirillaceae</taxon>
        <taxon>Magnetospirillum</taxon>
    </lineage>
</organism>
<protein>
    <submittedName>
        <fullName evidence="2">Phosphate/phosphite/phosphonate ABC transporter substrate-binding protein</fullName>
    </submittedName>
</protein>
<gene>
    <name evidence="2" type="ORF">KEC16_09545</name>
</gene>
<feature type="chain" id="PRO_5046347046" evidence="1">
    <location>
        <begin position="25"/>
        <end position="275"/>
    </location>
</feature>
<dbReference type="PANTHER" id="PTHR35841:SF1">
    <property type="entry name" value="PHOSPHONATES-BINDING PERIPLASMIC PROTEIN"/>
    <property type="match status" value="1"/>
</dbReference>
<comment type="caution">
    <text evidence="2">The sequence shown here is derived from an EMBL/GenBank/DDBJ whole genome shotgun (WGS) entry which is preliminary data.</text>
</comment>
<evidence type="ECO:0000313" key="3">
    <source>
        <dbReference type="Proteomes" id="UP000680714"/>
    </source>
</evidence>
<keyword evidence="1" id="KW-0732">Signal</keyword>
<dbReference type="RefSeq" id="WP_211548237.1">
    <property type="nucleotide sequence ID" value="NZ_JAGTUF010000007.1"/>
</dbReference>